<organism evidence="9 10">
    <name type="scientific">Nonomuraea dietziae</name>
    <dbReference type="NCBI Taxonomy" id="65515"/>
    <lineage>
        <taxon>Bacteria</taxon>
        <taxon>Bacillati</taxon>
        <taxon>Actinomycetota</taxon>
        <taxon>Actinomycetes</taxon>
        <taxon>Streptosporangiales</taxon>
        <taxon>Streptosporangiaceae</taxon>
        <taxon>Nonomuraea</taxon>
    </lineage>
</organism>
<dbReference type="NCBIfam" id="TIGR00247">
    <property type="entry name" value="endolytic transglycosylase MltG"/>
    <property type="match status" value="1"/>
</dbReference>
<reference evidence="9 10" key="1">
    <citation type="submission" date="2020-08" db="EMBL/GenBank/DDBJ databases">
        <title>Sequencing the genomes of 1000 actinobacteria strains.</title>
        <authorList>
            <person name="Klenk H.-P."/>
        </authorList>
    </citation>
    <scope>NUCLEOTIDE SEQUENCE [LARGE SCALE GENOMIC DNA]</scope>
    <source>
        <strain evidence="9 10">DSM 44320</strain>
    </source>
</reference>
<dbReference type="Pfam" id="PF02618">
    <property type="entry name" value="YceG"/>
    <property type="match status" value="1"/>
</dbReference>
<dbReference type="InterPro" id="IPR003770">
    <property type="entry name" value="MLTG-like"/>
</dbReference>
<evidence type="ECO:0000256" key="3">
    <source>
        <dbReference type="ARBA" id="ARBA00022989"/>
    </source>
</evidence>
<evidence type="ECO:0000256" key="7">
    <source>
        <dbReference type="HAMAP-Rule" id="MF_02065"/>
    </source>
</evidence>
<dbReference type="HAMAP" id="MF_02065">
    <property type="entry name" value="MltG"/>
    <property type="match status" value="1"/>
</dbReference>
<keyword evidence="9" id="KW-0131">Cell cycle</keyword>
<dbReference type="CDD" id="cd08010">
    <property type="entry name" value="MltG_like"/>
    <property type="match status" value="1"/>
</dbReference>
<dbReference type="EMBL" id="JACIBV010000002">
    <property type="protein sequence ID" value="MBB3733007.1"/>
    <property type="molecule type" value="Genomic_DNA"/>
</dbReference>
<evidence type="ECO:0000256" key="1">
    <source>
        <dbReference type="ARBA" id="ARBA00022475"/>
    </source>
</evidence>
<keyword evidence="4 7" id="KW-0472">Membrane</keyword>
<feature type="transmembrane region" description="Helical" evidence="7">
    <location>
        <begin position="37"/>
        <end position="56"/>
    </location>
</feature>
<dbReference type="EC" id="4.2.2.29" evidence="7"/>
<dbReference type="GO" id="GO:0008932">
    <property type="term" value="F:lytic endotransglycosylase activity"/>
    <property type="evidence" value="ECO:0007669"/>
    <property type="project" value="UniProtKB-UniRule"/>
</dbReference>
<protein>
    <recommendedName>
        <fullName evidence="7">Endolytic murein transglycosylase</fullName>
        <ecNumber evidence="7">4.2.2.29</ecNumber>
    </recommendedName>
    <alternativeName>
        <fullName evidence="7">Peptidoglycan lytic transglycosylase</fullName>
    </alternativeName>
    <alternativeName>
        <fullName evidence="7">Peptidoglycan polymerization terminase</fullName>
    </alternativeName>
</protein>
<keyword evidence="2 7" id="KW-0812">Transmembrane</keyword>
<feature type="compositionally biased region" description="Basic and acidic residues" evidence="8">
    <location>
        <begin position="1"/>
        <end position="11"/>
    </location>
</feature>
<dbReference type="GO" id="GO:0009252">
    <property type="term" value="P:peptidoglycan biosynthetic process"/>
    <property type="evidence" value="ECO:0007669"/>
    <property type="project" value="UniProtKB-UniRule"/>
</dbReference>
<feature type="site" description="Important for catalytic activity" evidence="7">
    <location>
        <position position="184"/>
    </location>
</feature>
<feature type="region of interest" description="Disordered" evidence="8">
    <location>
        <begin position="1"/>
        <end position="30"/>
    </location>
</feature>
<proteinExistence type="inferred from homology"/>
<comment type="function">
    <text evidence="7">Functions as a peptidoglycan terminase that cleaves nascent peptidoglycan strands endolytically to terminate their elongation.</text>
</comment>
<keyword evidence="10" id="KW-1185">Reference proteome</keyword>
<dbReference type="PANTHER" id="PTHR30518:SF2">
    <property type="entry name" value="ENDOLYTIC MUREIN TRANSGLYCOSYLASE"/>
    <property type="match status" value="1"/>
</dbReference>
<comment type="caution">
    <text evidence="9">The sequence shown here is derived from an EMBL/GenBank/DDBJ whole genome shotgun (WGS) entry which is preliminary data.</text>
</comment>
<keyword evidence="5 7" id="KW-0456">Lyase</keyword>
<name>A0A7W5VRB6_9ACTN</name>
<keyword evidence="6 7" id="KW-0961">Cell wall biogenesis/degradation</keyword>
<evidence type="ECO:0000256" key="2">
    <source>
        <dbReference type="ARBA" id="ARBA00022692"/>
    </source>
</evidence>
<keyword evidence="9" id="KW-0132">Cell division</keyword>
<dbReference type="GO" id="GO:0051301">
    <property type="term" value="P:cell division"/>
    <property type="evidence" value="ECO:0007669"/>
    <property type="project" value="UniProtKB-KW"/>
</dbReference>
<comment type="catalytic activity">
    <reaction evidence="7">
        <text>a peptidoglycan chain = a peptidoglycan chain with N-acetyl-1,6-anhydromuramyl-[peptide] at the reducing end + a peptidoglycan chain with N-acetylglucosamine at the non-reducing end.</text>
        <dbReference type="EC" id="4.2.2.29"/>
    </reaction>
</comment>
<dbReference type="GO" id="GO:0005886">
    <property type="term" value="C:plasma membrane"/>
    <property type="evidence" value="ECO:0007669"/>
    <property type="project" value="UniProtKB-SubCell"/>
</dbReference>
<accession>A0A7W5VRB6</accession>
<dbReference type="Proteomes" id="UP000579945">
    <property type="component" value="Unassembled WGS sequence"/>
</dbReference>
<evidence type="ECO:0000256" key="4">
    <source>
        <dbReference type="ARBA" id="ARBA00023136"/>
    </source>
</evidence>
<keyword evidence="1 7" id="KW-1003">Cell membrane</keyword>
<gene>
    <name evidence="7" type="primary">mltG</name>
    <name evidence="9" type="ORF">FHR33_008954</name>
</gene>
<comment type="subcellular location">
    <subcellularLocation>
        <location evidence="7">Cell membrane</location>
        <topology evidence="7">Single-pass membrane protein</topology>
    </subcellularLocation>
</comment>
<dbReference type="RefSeq" id="WP_183660957.1">
    <property type="nucleotide sequence ID" value="NZ_BAAAXX010000043.1"/>
</dbReference>
<evidence type="ECO:0000313" key="10">
    <source>
        <dbReference type="Proteomes" id="UP000579945"/>
    </source>
</evidence>
<comment type="similarity">
    <text evidence="7">Belongs to the transglycosylase MltG family.</text>
</comment>
<dbReference type="PANTHER" id="PTHR30518">
    <property type="entry name" value="ENDOLYTIC MUREIN TRANSGLYCOSYLASE"/>
    <property type="match status" value="1"/>
</dbReference>
<keyword evidence="3 7" id="KW-1133">Transmembrane helix</keyword>
<dbReference type="AlphaFoldDB" id="A0A7W5VRB6"/>
<evidence type="ECO:0000256" key="6">
    <source>
        <dbReference type="ARBA" id="ARBA00023316"/>
    </source>
</evidence>
<dbReference type="GO" id="GO:0071555">
    <property type="term" value="P:cell wall organization"/>
    <property type="evidence" value="ECO:0007669"/>
    <property type="project" value="UniProtKB-KW"/>
</dbReference>
<evidence type="ECO:0000313" key="9">
    <source>
        <dbReference type="EMBL" id="MBB3733007.1"/>
    </source>
</evidence>
<evidence type="ECO:0000256" key="5">
    <source>
        <dbReference type="ARBA" id="ARBA00023239"/>
    </source>
</evidence>
<dbReference type="GeneID" id="95394992"/>
<sequence length="304" mass="32642">MNVENLLRETLADMADEQVPPPPARFLPNRPARRRGAALAAAVTVVALALGGTIAVRTLSPEAGRPEAPVAARPEPERTHKMTINEGWRVARLFDNLSRATGEPAESFARAAEDGRALGLPPYAKGRLEGFAHPGTYSFADSATPAAILTEMVARFRETADELGLASRRAPLDVVIIASLVQAESPTEADMPKVARVIHNRLARGMLLQLDSTVLYGLGRYRGDITTEDLKVRSPYNTYRHRGLPPGPISNPGEAALKAALHPAAGPWLHFVVTDPKRGTLGFATTGEEFAELAERAARARLSG</sequence>
<evidence type="ECO:0000256" key="8">
    <source>
        <dbReference type="SAM" id="MobiDB-lite"/>
    </source>
</evidence>